<keyword evidence="7" id="KW-1185">Reference proteome</keyword>
<dbReference type="SUPFAM" id="SSF55200">
    <property type="entry name" value="Translation initiation factor IF3, C-terminal domain"/>
    <property type="match status" value="1"/>
</dbReference>
<evidence type="ECO:0000313" key="6">
    <source>
        <dbReference type="EMBL" id="RYN80926.1"/>
    </source>
</evidence>
<evidence type="ECO:0000313" key="7">
    <source>
        <dbReference type="Proteomes" id="UP000077248"/>
    </source>
</evidence>
<name>A0A177DUW4_ALTAL</name>
<dbReference type="InterPro" id="IPR036788">
    <property type="entry name" value="T_IF-3_C_sf"/>
</dbReference>
<evidence type="ECO:0000313" key="8">
    <source>
        <dbReference type="Proteomes" id="UP000291422"/>
    </source>
</evidence>
<sequence length="272" mass="29977">MPPTHHISGTSRALYRVFIAPNLRNTTSIPLLYAPAFAPTSSPNSLSSSTPSLTSRTTTRGIKYTKDTRRHAISDYYVIDKAIEADFINLVDEEGAIHKNVPLQEALSSINKVTHHVVQMVPGKYDQDGFLDPESLPTCRVISKINLRAQHQKKLDTMRRQAKGLSAGSGLSSKTLELNWAIAPGDLKHRLAAMKKFLKEGRKVEVMLGPKKAGRKATLEEADAVMKAIDEAVEECKGSRETKREGQVGGILKVTYEGKKIEKENKSKDAEA</sequence>
<evidence type="ECO:0000256" key="4">
    <source>
        <dbReference type="SAM" id="MobiDB-lite"/>
    </source>
</evidence>
<dbReference type="EMBL" id="KV441474">
    <property type="protein sequence ID" value="OAG22772.1"/>
    <property type="molecule type" value="Genomic_DNA"/>
</dbReference>
<reference evidence="6" key="3">
    <citation type="journal article" date="2019" name="J. ISSAAS">
        <title>Genomics, evolutionary history and diagnostics of the Alternaria alternata species group including apple and Asian pear pathotypes.</title>
        <authorList>
            <person name="Armitage A.D."/>
            <person name="Cockerton H.M."/>
            <person name="Sreenivasaprasad S."/>
            <person name="Woodhall J."/>
            <person name="Lane C."/>
            <person name="Harrison R.J."/>
            <person name="Clarkson J.P."/>
        </authorList>
    </citation>
    <scope>NUCLEOTIDE SEQUENCE</scope>
    <source>
        <strain evidence="6">FERA 1177</strain>
    </source>
</reference>
<evidence type="ECO:0000256" key="2">
    <source>
        <dbReference type="ARBA" id="ARBA00022540"/>
    </source>
</evidence>
<dbReference type="GO" id="GO:0005739">
    <property type="term" value="C:mitochondrion"/>
    <property type="evidence" value="ECO:0007669"/>
    <property type="project" value="TreeGrafter"/>
</dbReference>
<dbReference type="RefSeq" id="XP_018388193.1">
    <property type="nucleotide sequence ID" value="XM_018533052.1"/>
</dbReference>
<feature type="compositionally biased region" description="Low complexity" evidence="4">
    <location>
        <begin position="40"/>
        <end position="60"/>
    </location>
</feature>
<dbReference type="EMBL" id="PDXD01000003">
    <property type="protein sequence ID" value="RYN80926.1"/>
    <property type="molecule type" value="Genomic_DNA"/>
</dbReference>
<dbReference type="KEGG" id="aalt:CC77DRAFT_746425"/>
<dbReference type="Gene3D" id="3.30.110.10">
    <property type="entry name" value="Translation initiation factor 3 (IF-3), C-terminal domain"/>
    <property type="match status" value="1"/>
</dbReference>
<dbReference type="GO" id="GO:0032790">
    <property type="term" value="P:ribosome disassembly"/>
    <property type="evidence" value="ECO:0007669"/>
    <property type="project" value="TreeGrafter"/>
</dbReference>
<organism evidence="5 7">
    <name type="scientific">Alternaria alternata</name>
    <name type="common">Alternaria rot fungus</name>
    <name type="synonym">Torula alternata</name>
    <dbReference type="NCBI Taxonomy" id="5599"/>
    <lineage>
        <taxon>Eukaryota</taxon>
        <taxon>Fungi</taxon>
        <taxon>Dikarya</taxon>
        <taxon>Ascomycota</taxon>
        <taxon>Pezizomycotina</taxon>
        <taxon>Dothideomycetes</taxon>
        <taxon>Pleosporomycetidae</taxon>
        <taxon>Pleosporales</taxon>
        <taxon>Pleosporineae</taxon>
        <taxon>Pleosporaceae</taxon>
        <taxon>Alternaria</taxon>
        <taxon>Alternaria sect. Alternaria</taxon>
        <taxon>Alternaria alternata complex</taxon>
    </lineage>
</organism>
<dbReference type="Proteomes" id="UP000077248">
    <property type="component" value="Unassembled WGS sequence"/>
</dbReference>
<dbReference type="AlphaFoldDB" id="A0A177DUW4"/>
<evidence type="ECO:0000313" key="5">
    <source>
        <dbReference type="EMBL" id="OAG22772.1"/>
    </source>
</evidence>
<reference evidence="8" key="2">
    <citation type="journal article" date="2019" name="bioRxiv">
        <title>Genomics, evolutionary history and diagnostics of the Alternaria alternata species group including apple and Asian pear pathotypes.</title>
        <authorList>
            <person name="Armitage A.D."/>
            <person name="Cockerton H.M."/>
            <person name="Sreenivasaprasad S."/>
            <person name="Woodhall J.W."/>
            <person name="Lane C.R."/>
            <person name="Harrison R.J."/>
            <person name="Clarkson J.P."/>
        </authorList>
    </citation>
    <scope>NUCLEOTIDE SEQUENCE [LARGE SCALE GENOMIC DNA]</scope>
    <source>
        <strain evidence="8">FERA 1177</strain>
    </source>
</reference>
<dbReference type="OMA" id="GTQTKAM"/>
<dbReference type="PANTHER" id="PTHR10938:SF0">
    <property type="entry name" value="TRANSLATION INITIATION FACTOR IF-3, MITOCHONDRIAL"/>
    <property type="match status" value="1"/>
</dbReference>
<dbReference type="GO" id="GO:0070124">
    <property type="term" value="P:mitochondrial translational initiation"/>
    <property type="evidence" value="ECO:0007669"/>
    <property type="project" value="TreeGrafter"/>
</dbReference>
<dbReference type="InterPro" id="IPR001288">
    <property type="entry name" value="Translation_initiation_fac_3"/>
</dbReference>
<proteinExistence type="inferred from homology"/>
<evidence type="ECO:0000256" key="1">
    <source>
        <dbReference type="ARBA" id="ARBA00005439"/>
    </source>
</evidence>
<dbReference type="GeneID" id="29118646"/>
<dbReference type="Proteomes" id="UP000291422">
    <property type="component" value="Unassembled WGS sequence"/>
</dbReference>
<dbReference type="GO" id="GO:0003743">
    <property type="term" value="F:translation initiation factor activity"/>
    <property type="evidence" value="ECO:0007669"/>
    <property type="project" value="UniProtKB-KW"/>
</dbReference>
<dbReference type="InterPro" id="IPR036787">
    <property type="entry name" value="T_IF-3_N_sf"/>
</dbReference>
<reference evidence="5 7" key="1">
    <citation type="submission" date="2016-05" db="EMBL/GenBank/DDBJ databases">
        <title>Comparative analysis of secretome profiles of manganese(II)-oxidizing ascomycete fungi.</title>
        <authorList>
            <consortium name="DOE Joint Genome Institute"/>
            <person name="Zeiner C.A."/>
            <person name="Purvine S.O."/>
            <person name="Zink E.M."/>
            <person name="Wu S."/>
            <person name="Pasa-Tolic L."/>
            <person name="Chaput D.L."/>
            <person name="Haridas S."/>
            <person name="Grigoriev I.V."/>
            <person name="Santelli C.M."/>
            <person name="Hansel C.M."/>
        </authorList>
    </citation>
    <scope>NUCLEOTIDE SEQUENCE [LARGE SCALE GENOMIC DNA]</scope>
    <source>
        <strain evidence="5 7">SRC1lrK2f</strain>
    </source>
</reference>
<evidence type="ECO:0008006" key="9">
    <source>
        <dbReference type="Google" id="ProtNLM"/>
    </source>
</evidence>
<keyword evidence="3" id="KW-0648">Protein biosynthesis</keyword>
<dbReference type="PANTHER" id="PTHR10938">
    <property type="entry name" value="TRANSLATION INITIATION FACTOR IF-3"/>
    <property type="match status" value="1"/>
</dbReference>
<dbReference type="Gene3D" id="3.10.20.80">
    <property type="entry name" value="Translation initiation factor 3 (IF-3), N-terminal domain"/>
    <property type="match status" value="1"/>
</dbReference>
<keyword evidence="2" id="KW-0396">Initiation factor</keyword>
<protein>
    <recommendedName>
        <fullName evidence="9">Translation initiation factor 3 N-terminal domain-containing protein</fullName>
    </recommendedName>
</protein>
<dbReference type="VEuPathDB" id="FungiDB:CC77DRAFT_746425"/>
<dbReference type="STRING" id="5599.A0A177DUW4"/>
<evidence type="ECO:0000256" key="3">
    <source>
        <dbReference type="ARBA" id="ARBA00022917"/>
    </source>
</evidence>
<gene>
    <name evidence="6" type="ORF">AA0117_g2883</name>
    <name evidence="5" type="ORF">CC77DRAFT_746425</name>
</gene>
<feature type="region of interest" description="Disordered" evidence="4">
    <location>
        <begin position="40"/>
        <end position="61"/>
    </location>
</feature>
<accession>A0A177DUW4</accession>
<dbReference type="GO" id="GO:0043022">
    <property type="term" value="F:ribosome binding"/>
    <property type="evidence" value="ECO:0007669"/>
    <property type="project" value="TreeGrafter"/>
</dbReference>
<comment type="similarity">
    <text evidence="1">Belongs to the IF-3 family.</text>
</comment>